<organism evidence="3">
    <name type="scientific">Populus alba</name>
    <name type="common">White poplar</name>
    <dbReference type="NCBI Taxonomy" id="43335"/>
    <lineage>
        <taxon>Eukaryota</taxon>
        <taxon>Viridiplantae</taxon>
        <taxon>Streptophyta</taxon>
        <taxon>Embryophyta</taxon>
        <taxon>Tracheophyta</taxon>
        <taxon>Spermatophyta</taxon>
        <taxon>Magnoliopsida</taxon>
        <taxon>eudicotyledons</taxon>
        <taxon>Gunneridae</taxon>
        <taxon>Pentapetalae</taxon>
        <taxon>rosids</taxon>
        <taxon>fabids</taxon>
        <taxon>Malpighiales</taxon>
        <taxon>Salicaceae</taxon>
        <taxon>Saliceae</taxon>
        <taxon>Populus</taxon>
    </lineage>
</organism>
<sequence>MGCVSSNLLNNEDEFAQLGSSALSHHIVSLTSTTYGLLNLDPLPPPTPPPQATTTPPTPSPRFTLGSIFPTPLTEPKSKPEIIDSWELMSGLDTDSFRFSPIIKKDHESSHFSSFFKKHQETPLFSKENTSPKLLLKDSSLVTKKCQESPLSSQENKNPNFLLRDSTGLIDKFESLCPPSGEDRVVIYTTTLRGIRKTFEACNVVRAAFEGFGVLICERDVSMDKGFKEELMELMIGKEREAMVPPRVFVKGRYMGGAEEVMRLVEEGIMGDVLEGLPKKGVKGVCEGCGDVRFLPCFSCNGSCKMVMVVKEELGQKQGRTVVLRCPDCNENGLVLCPICS</sequence>
<dbReference type="Gene3D" id="3.40.30.10">
    <property type="entry name" value="Glutaredoxin"/>
    <property type="match status" value="1"/>
</dbReference>
<dbReference type="EMBL" id="RCHU01001145">
    <property type="protein sequence ID" value="TKR75022.1"/>
    <property type="molecule type" value="Genomic_DNA"/>
</dbReference>
<feature type="region of interest" description="Disordered" evidence="1">
    <location>
        <begin position="39"/>
        <end position="62"/>
    </location>
</feature>
<proteinExistence type="predicted"/>
<evidence type="ECO:0000259" key="2">
    <source>
        <dbReference type="Pfam" id="PF00462"/>
    </source>
</evidence>
<dbReference type="CDD" id="cd03031">
    <property type="entry name" value="GRX_GRX_like"/>
    <property type="match status" value="1"/>
</dbReference>
<feature type="domain" description="Glutaredoxin" evidence="2">
    <location>
        <begin position="185"/>
        <end position="254"/>
    </location>
</feature>
<dbReference type="AlphaFoldDB" id="A0A4U5MZX1"/>
<reference evidence="3" key="1">
    <citation type="submission" date="2018-10" db="EMBL/GenBank/DDBJ databases">
        <title>Population genomic analysis revealed the cold adaptation of white poplar.</title>
        <authorList>
            <person name="Liu Y.-J."/>
        </authorList>
    </citation>
    <scope>NUCLEOTIDE SEQUENCE [LARGE SCALE GENOMIC DNA]</scope>
    <source>
        <strain evidence="3">PAL-ZL1</strain>
    </source>
</reference>
<dbReference type="STRING" id="43335.A0A4U5MZX1"/>
<dbReference type="Pfam" id="PF00462">
    <property type="entry name" value="Glutaredoxin"/>
    <property type="match status" value="1"/>
</dbReference>
<feature type="compositionally biased region" description="Pro residues" evidence="1">
    <location>
        <begin position="42"/>
        <end position="60"/>
    </location>
</feature>
<dbReference type="Pfam" id="PF23733">
    <property type="entry name" value="GRXCR1-2_C"/>
    <property type="match status" value="1"/>
</dbReference>
<dbReference type="SUPFAM" id="SSF52833">
    <property type="entry name" value="Thioredoxin-like"/>
    <property type="match status" value="1"/>
</dbReference>
<evidence type="ECO:0000256" key="1">
    <source>
        <dbReference type="SAM" id="MobiDB-lite"/>
    </source>
</evidence>
<dbReference type="InterPro" id="IPR036249">
    <property type="entry name" value="Thioredoxin-like_sf"/>
</dbReference>
<evidence type="ECO:0000313" key="3">
    <source>
        <dbReference type="EMBL" id="TKR75022.1"/>
    </source>
</evidence>
<dbReference type="InterPro" id="IPR002109">
    <property type="entry name" value="Glutaredoxin"/>
</dbReference>
<accession>A0A4U5MZX1</accession>
<protein>
    <recommendedName>
        <fullName evidence="2">Glutaredoxin domain-containing protein</fullName>
    </recommendedName>
</protein>
<dbReference type="PANTHER" id="PTHR45669">
    <property type="entry name" value="GLUTAREDOXIN DOMAIN-CONTAINING CYSTEINE-RICH PROTEIN CG12206-RELATED"/>
    <property type="match status" value="1"/>
</dbReference>
<dbReference type="PROSITE" id="PS51354">
    <property type="entry name" value="GLUTAREDOXIN_2"/>
    <property type="match status" value="1"/>
</dbReference>
<name>A0A4U5MZX1_POPAL</name>
<dbReference type="PANTHER" id="PTHR45669:SF22">
    <property type="entry name" value="GLUTAREDOXIN DOMAIN-CONTAINING CYSTEINE-RICH PROTEIN CG12206-RELATED"/>
    <property type="match status" value="1"/>
</dbReference>
<gene>
    <name evidence="3" type="ORF">D5086_0000289340</name>
</gene>
<comment type="caution">
    <text evidence="3">The sequence shown here is derived from an EMBL/GenBank/DDBJ whole genome shotgun (WGS) entry which is preliminary data.</text>
</comment>